<sequence>MEDVFDFSKRRYCLPKDSFIIFDISKWPDSNKAPLLPPQIIDDQGKINNEAEQIAALHQSIQQPEGSTETTQISYDTNSASIKEYKTKDMLLDKAQNHQQRVSSSPTSIIPSSLSPSTASSASTAPVNLTNVAQEAQSARRTSSFPSGSTITATERSIYNGSSVSGSTYDHGTYPNEFAFTRSSGIPDGNREVNSNEDHVLANSDFAFDNPASSSRDSTEPSRYSPDDVQLLLRLGNAELSNVNSTNATAVRSTIEFPSAAAPERRNNNNVASASNDENRTSTTSDAPTSPVLYSLEPVVSTHNPSYPGPLSMPQPVPSLPPQITHPAYWAQYQQIPSKQESLPQTTAIAPTVPTTIVQPSQQLSQPPLLEPQRSLVPIQTAPSNEVPPPTTLMVDIQEPLSNVIFNSRDIFLIISDGMLKIFPQPCQTCRGEDRLFTPISKQVGVYTANEGSSTQERQIIRIEPLNKLLTGHKGMITANLKRPSFATDDANTSTAKTRKCFTLTSTTSTPVKTTTTTLPTS</sequence>
<keyword evidence="3" id="KW-1185">Reference proteome</keyword>
<feature type="region of interest" description="Disordered" evidence="1">
    <location>
        <begin position="205"/>
        <end position="225"/>
    </location>
</feature>
<gene>
    <name evidence="2" type="ORF">OKIOD_LOCUS4256</name>
</gene>
<organism evidence="2 3">
    <name type="scientific">Oikopleura dioica</name>
    <name type="common">Tunicate</name>
    <dbReference type="NCBI Taxonomy" id="34765"/>
    <lineage>
        <taxon>Eukaryota</taxon>
        <taxon>Metazoa</taxon>
        <taxon>Chordata</taxon>
        <taxon>Tunicata</taxon>
        <taxon>Appendicularia</taxon>
        <taxon>Copelata</taxon>
        <taxon>Oikopleuridae</taxon>
        <taxon>Oikopleura</taxon>
    </lineage>
</organism>
<reference evidence="2 3" key="1">
    <citation type="submission" date="2021-04" db="EMBL/GenBank/DDBJ databases">
        <authorList>
            <person name="Bliznina A."/>
        </authorList>
    </citation>
    <scope>NUCLEOTIDE SEQUENCE [LARGE SCALE GENOMIC DNA]</scope>
</reference>
<proteinExistence type="predicted"/>
<dbReference type="Proteomes" id="UP001158576">
    <property type="component" value="Chromosome PAR"/>
</dbReference>
<feature type="compositionally biased region" description="Low complexity" evidence="1">
    <location>
        <begin position="103"/>
        <end position="125"/>
    </location>
</feature>
<name>A0ABN7S1U2_OIKDI</name>
<evidence type="ECO:0000313" key="2">
    <source>
        <dbReference type="EMBL" id="CAG5090717.1"/>
    </source>
</evidence>
<evidence type="ECO:0000313" key="3">
    <source>
        <dbReference type="Proteomes" id="UP001158576"/>
    </source>
</evidence>
<feature type="region of interest" description="Disordered" evidence="1">
    <location>
        <begin position="257"/>
        <end position="291"/>
    </location>
</feature>
<evidence type="ECO:0000256" key="1">
    <source>
        <dbReference type="SAM" id="MobiDB-lite"/>
    </source>
</evidence>
<protein>
    <submittedName>
        <fullName evidence="2">Oidioi.mRNA.OKI2018_I69.PAR.g12698.t1.cds</fullName>
    </submittedName>
</protein>
<accession>A0ABN7S1U2</accession>
<dbReference type="EMBL" id="OU015568">
    <property type="protein sequence ID" value="CAG5090717.1"/>
    <property type="molecule type" value="Genomic_DNA"/>
</dbReference>
<feature type="region of interest" description="Disordered" evidence="1">
    <location>
        <begin position="95"/>
        <end position="125"/>
    </location>
</feature>